<dbReference type="OrthoDB" id="9776951at2"/>
<dbReference type="InterPro" id="IPR054204">
    <property type="entry name" value="DUF6909"/>
</dbReference>
<comment type="caution">
    <text evidence="1">The sequence shown here is derived from an EMBL/GenBank/DDBJ whole genome shotgun (WGS) entry which is preliminary data.</text>
</comment>
<gene>
    <name evidence="1" type="ORF">C8N24_1411</name>
</gene>
<dbReference type="Proteomes" id="UP000278962">
    <property type="component" value="Unassembled WGS sequence"/>
</dbReference>
<dbReference type="Pfam" id="PF21850">
    <property type="entry name" value="DUF6909"/>
    <property type="match status" value="1"/>
</dbReference>
<dbReference type="EMBL" id="RBIL01000001">
    <property type="protein sequence ID" value="RKQ91588.1"/>
    <property type="molecule type" value="Genomic_DNA"/>
</dbReference>
<evidence type="ECO:0000313" key="1">
    <source>
        <dbReference type="EMBL" id="RKQ91588.1"/>
    </source>
</evidence>
<keyword evidence="2" id="KW-1185">Reference proteome</keyword>
<dbReference type="AlphaFoldDB" id="A0A660L9A4"/>
<organism evidence="1 2">
    <name type="scientific">Solirubrobacter pauli</name>
    <dbReference type="NCBI Taxonomy" id="166793"/>
    <lineage>
        <taxon>Bacteria</taxon>
        <taxon>Bacillati</taxon>
        <taxon>Actinomycetota</taxon>
        <taxon>Thermoleophilia</taxon>
        <taxon>Solirubrobacterales</taxon>
        <taxon>Solirubrobacteraceae</taxon>
        <taxon>Solirubrobacter</taxon>
    </lineage>
</organism>
<reference evidence="1 2" key="1">
    <citation type="submission" date="2018-10" db="EMBL/GenBank/DDBJ databases">
        <title>Genomic Encyclopedia of Archaeal and Bacterial Type Strains, Phase II (KMG-II): from individual species to whole genera.</title>
        <authorList>
            <person name="Goeker M."/>
        </authorList>
    </citation>
    <scope>NUCLEOTIDE SEQUENCE [LARGE SCALE GENOMIC DNA]</scope>
    <source>
        <strain evidence="1 2">DSM 14954</strain>
    </source>
</reference>
<name>A0A660L9A4_9ACTN</name>
<evidence type="ECO:0000313" key="2">
    <source>
        <dbReference type="Proteomes" id="UP000278962"/>
    </source>
</evidence>
<accession>A0A660L9A4</accession>
<dbReference type="RefSeq" id="WP_147447671.1">
    <property type="nucleotide sequence ID" value="NZ_RBIL01000001.1"/>
</dbReference>
<sequence>MAVPRLRVPSAEPSGTLHRASDEVELYHRTYTTLLRSSGETLLRVLEPSHAAMNSSLHPLAYDLEQPDLGAFLYSLRRLPESVWRANVVVMGQEAEAFARAGFGRIEDWTPMEAPARRRRWFDNGEGTLAVLLASTSDLDDAIPSLVAYQLEWNKLHALMRAAAVADDPDPAAVAAACGGSEGDWARVAESWPDGLAAFVSEVRDRKLNLRIRMLGGSQAGYQRLTRRWWAPVRARLTDQSLSDKPMYFVSSNTHSLMNLVSTKAGVSEDEIVAFVESEGPDYLVEELGDFREGRTEGSWENFLYYGARLFYERQPEDGEAWDRRRKAERELGITHISSRTGLRVSAQVIDLAKLDPEGLDTRLGPIDADKLARANGVVVNIEYPLGLAAYNILREITTAHDTLRGVYVLGKAATLNADVGDVLISGVIHDEHSGSTYWLDNAFTFDDVAPYLVFGSGLDNQRAVTVKSTFLQNRNYLDFYYREAYTVVEMEAGPFCNAVYEIADADRYPSGEAVNFSKLPIDFGIIHYASDTPYSQARTLGARGLSYYGLDSTYASSVAIMRRILSLEGLYDA</sequence>
<protein>
    <submittedName>
        <fullName evidence="1">Uncharacterized protein</fullName>
    </submittedName>
</protein>
<proteinExistence type="predicted"/>